<dbReference type="RefSeq" id="WP_090552786.1">
    <property type="nucleotide sequence ID" value="NZ_FNFP01000002.1"/>
</dbReference>
<sequence length="149" mass="16279">MDFFDGILNNKIFLTSVLAWFIAQSLKVIHTFVVDKHFNVSRFVGSGGMPSSHSAFVMALTTAIGRVHGWDSGIFAISLGFALVVMYDAAGVRNAVGKQAIILNKIIEDVHHKKEKKITEQRLKELIGHTPVEVVIGAILGIIIAKLVI</sequence>
<dbReference type="Proteomes" id="UP000198718">
    <property type="component" value="Unassembled WGS sequence"/>
</dbReference>
<proteinExistence type="predicted"/>
<keyword evidence="1" id="KW-1133">Transmembrane helix</keyword>
<protein>
    <recommendedName>
        <fullName evidence="4">Divergent PAP2 family protein</fullName>
    </recommendedName>
</protein>
<dbReference type="Pfam" id="PF02681">
    <property type="entry name" value="DUF212"/>
    <property type="match status" value="1"/>
</dbReference>
<dbReference type="AlphaFoldDB" id="A0A1G9CH16"/>
<keyword evidence="1" id="KW-0812">Transmembrane</keyword>
<gene>
    <name evidence="2" type="ORF">SAMN05660472_01461</name>
</gene>
<dbReference type="EMBL" id="FNFP01000002">
    <property type="protein sequence ID" value="SDK50939.1"/>
    <property type="molecule type" value="Genomic_DNA"/>
</dbReference>
<evidence type="ECO:0000256" key="1">
    <source>
        <dbReference type="SAM" id="Phobius"/>
    </source>
</evidence>
<dbReference type="OrthoDB" id="9792681at2"/>
<feature type="transmembrane region" description="Helical" evidence="1">
    <location>
        <begin position="12"/>
        <end position="33"/>
    </location>
</feature>
<dbReference type="InterPro" id="IPR003832">
    <property type="entry name" value="DUF212"/>
</dbReference>
<evidence type="ECO:0008006" key="4">
    <source>
        <dbReference type="Google" id="ProtNLM"/>
    </source>
</evidence>
<name>A0A1G9CH16_9FIRM</name>
<evidence type="ECO:0000313" key="3">
    <source>
        <dbReference type="Proteomes" id="UP000198718"/>
    </source>
</evidence>
<keyword evidence="3" id="KW-1185">Reference proteome</keyword>
<feature type="transmembrane region" description="Helical" evidence="1">
    <location>
        <begin position="126"/>
        <end position="148"/>
    </location>
</feature>
<feature type="transmembrane region" description="Helical" evidence="1">
    <location>
        <begin position="74"/>
        <end position="96"/>
    </location>
</feature>
<dbReference type="PANTHER" id="PTHR31446:SF29">
    <property type="entry name" value="ACID PHOSPHATASE_VANADIUM-DEPENDENT HALOPEROXIDASE-RELATED PROTEIN"/>
    <property type="match status" value="1"/>
</dbReference>
<keyword evidence="1" id="KW-0472">Membrane</keyword>
<evidence type="ECO:0000313" key="2">
    <source>
        <dbReference type="EMBL" id="SDK50939.1"/>
    </source>
</evidence>
<accession>A0A1G9CH16</accession>
<reference evidence="2 3" key="1">
    <citation type="submission" date="2016-10" db="EMBL/GenBank/DDBJ databases">
        <authorList>
            <person name="de Groot N.N."/>
        </authorList>
    </citation>
    <scope>NUCLEOTIDE SEQUENCE [LARGE SCALE GENOMIC DNA]</scope>
    <source>
        <strain evidence="2 3">DSM 18346</strain>
    </source>
</reference>
<dbReference type="PANTHER" id="PTHR31446">
    <property type="entry name" value="ACID PHOSPHATASE/VANADIUM-DEPENDENT HALOPEROXIDASE-RELATED PROTEIN"/>
    <property type="match status" value="1"/>
</dbReference>
<dbReference type="STRING" id="393762.SAMN05660472_01461"/>
<organism evidence="2 3">
    <name type="scientific">Natronincola ferrireducens</name>
    <dbReference type="NCBI Taxonomy" id="393762"/>
    <lineage>
        <taxon>Bacteria</taxon>
        <taxon>Bacillati</taxon>
        <taxon>Bacillota</taxon>
        <taxon>Clostridia</taxon>
        <taxon>Peptostreptococcales</taxon>
        <taxon>Natronincolaceae</taxon>
        <taxon>Natronincola</taxon>
    </lineage>
</organism>